<accession>A0ABT6XI94</accession>
<keyword evidence="3" id="KW-1185">Reference proteome</keyword>
<dbReference type="EMBL" id="JASGBI010000001">
    <property type="protein sequence ID" value="MDI9239875.1"/>
    <property type="molecule type" value="Genomic_DNA"/>
</dbReference>
<reference evidence="2 3" key="1">
    <citation type="submission" date="2023-05" db="EMBL/GenBank/DDBJ databases">
        <title>Lysobacter sp. strain LF1 Genome sequencing and assembly.</title>
        <authorList>
            <person name="Jung Y."/>
        </authorList>
    </citation>
    <scope>NUCLEOTIDE SEQUENCE [LARGE SCALE GENOMIC DNA]</scope>
    <source>
        <strain evidence="2 3">LF1</strain>
    </source>
</reference>
<name>A0ABT6XI94_9GAMM</name>
<dbReference type="Proteomes" id="UP001321580">
    <property type="component" value="Unassembled WGS sequence"/>
</dbReference>
<dbReference type="RefSeq" id="WP_283213239.1">
    <property type="nucleotide sequence ID" value="NZ_JASGBI010000001.1"/>
</dbReference>
<evidence type="ECO:0000313" key="2">
    <source>
        <dbReference type="EMBL" id="MDI9239875.1"/>
    </source>
</evidence>
<evidence type="ECO:0000313" key="3">
    <source>
        <dbReference type="Proteomes" id="UP001321580"/>
    </source>
</evidence>
<proteinExistence type="predicted"/>
<evidence type="ECO:0000256" key="1">
    <source>
        <dbReference type="SAM" id="MobiDB-lite"/>
    </source>
</evidence>
<gene>
    <name evidence="2" type="ORF">QLQ15_13265</name>
</gene>
<feature type="region of interest" description="Disordered" evidence="1">
    <location>
        <begin position="20"/>
        <end position="48"/>
    </location>
</feature>
<organism evidence="2 3">
    <name type="scientific">Lysobacter stagni</name>
    <dbReference type="NCBI Taxonomy" id="3045172"/>
    <lineage>
        <taxon>Bacteria</taxon>
        <taxon>Pseudomonadati</taxon>
        <taxon>Pseudomonadota</taxon>
        <taxon>Gammaproteobacteria</taxon>
        <taxon>Lysobacterales</taxon>
        <taxon>Lysobacteraceae</taxon>
        <taxon>Lysobacter</taxon>
    </lineage>
</organism>
<comment type="caution">
    <text evidence="2">The sequence shown here is derived from an EMBL/GenBank/DDBJ whole genome shotgun (WGS) entry which is preliminary data.</text>
</comment>
<protein>
    <submittedName>
        <fullName evidence="2">Uncharacterized protein</fullName>
    </submittedName>
</protein>
<sequence length="48" mass="4970">MATAKEIFVADIRATARSRSGGLVGDLPDGGQHPDRHTLAFGPDGCCT</sequence>